<accession>A0ABU4HZZ0</accession>
<keyword evidence="2" id="KW-0663">Pyridoxal phosphate</keyword>
<sequence>MSGLSRYADRLPPIAGDWVGLGEGATPTVALPRLGVAIGLPRLRAKCEQVNPTGSYKDRIAALSLTLARERGQRGWIATSSGNAGTSLGAYGARAGLPGLLLATPTITREKLVPIQAVGTTVVRVADIGTGGSAAAAEAVFATVRRLAAQHDLFLGVTANALNPDGMRGADTIGYELAEEDAPQVVYVPTGGGGLSVCIARGLAQADAPTRVVVAQPEGCAPIARALAGELEQPRVERCTTAISGLQLPSPPDGDAAVAGVRASGGWGTAVGDEAILDAQRLLARLEGLFVEPAAATGVAAAAADAAAGRLARDADVVVVLTGSGAKDLASAAGWAGAVADCEPGEVGEVAARWLADELDVPAPPATGEAPAR</sequence>
<dbReference type="EMBL" id="JAWSTH010000164">
    <property type="protein sequence ID" value="MDW5598674.1"/>
    <property type="molecule type" value="Genomic_DNA"/>
</dbReference>
<name>A0ABU4HZZ0_9ACTN</name>
<dbReference type="InterPro" id="IPR036052">
    <property type="entry name" value="TrpB-like_PALP_sf"/>
</dbReference>
<evidence type="ECO:0000256" key="2">
    <source>
        <dbReference type="ARBA" id="ARBA00022898"/>
    </source>
</evidence>
<reference evidence="6" key="1">
    <citation type="submission" date="2023-07" db="EMBL/GenBank/DDBJ databases">
        <title>Conexibacter stalactiti sp. nov., isolated from stalactites in a lava cave and emended description of the genus Conexibacter.</title>
        <authorList>
            <person name="Lee S.D."/>
        </authorList>
    </citation>
    <scope>NUCLEOTIDE SEQUENCE [LARGE SCALE GENOMIC DNA]</scope>
    <source>
        <strain evidence="6">KCTC 39840</strain>
    </source>
</reference>
<protein>
    <submittedName>
        <fullName evidence="5">Pyridoxal-phosphate dependent enzyme</fullName>
    </submittedName>
</protein>
<dbReference type="PANTHER" id="PTHR48078:SF6">
    <property type="entry name" value="L-THREONINE DEHYDRATASE CATABOLIC TDCB"/>
    <property type="match status" value="1"/>
</dbReference>
<dbReference type="Pfam" id="PF00291">
    <property type="entry name" value="PALP"/>
    <property type="match status" value="1"/>
</dbReference>
<comment type="cofactor">
    <cofactor evidence="1">
        <name>pyridoxal 5'-phosphate</name>
        <dbReference type="ChEBI" id="CHEBI:597326"/>
    </cofactor>
</comment>
<dbReference type="RefSeq" id="WP_318601226.1">
    <property type="nucleotide sequence ID" value="NZ_JAWSTH010000164.1"/>
</dbReference>
<evidence type="ECO:0000313" key="5">
    <source>
        <dbReference type="EMBL" id="MDW5598674.1"/>
    </source>
</evidence>
<keyword evidence="6" id="KW-1185">Reference proteome</keyword>
<dbReference type="Gene3D" id="3.40.50.1100">
    <property type="match status" value="2"/>
</dbReference>
<gene>
    <name evidence="5" type="ORF">R7226_30210</name>
</gene>
<keyword evidence="3" id="KW-0456">Lyase</keyword>
<organism evidence="5 6">
    <name type="scientific">Conexibacter stalactiti</name>
    <dbReference type="NCBI Taxonomy" id="1940611"/>
    <lineage>
        <taxon>Bacteria</taxon>
        <taxon>Bacillati</taxon>
        <taxon>Actinomycetota</taxon>
        <taxon>Thermoleophilia</taxon>
        <taxon>Solirubrobacterales</taxon>
        <taxon>Conexibacteraceae</taxon>
        <taxon>Conexibacter</taxon>
    </lineage>
</organism>
<dbReference type="SUPFAM" id="SSF53686">
    <property type="entry name" value="Tryptophan synthase beta subunit-like PLP-dependent enzymes"/>
    <property type="match status" value="1"/>
</dbReference>
<dbReference type="PANTHER" id="PTHR48078">
    <property type="entry name" value="THREONINE DEHYDRATASE, MITOCHONDRIAL-RELATED"/>
    <property type="match status" value="1"/>
</dbReference>
<proteinExistence type="predicted"/>
<reference evidence="5 6" key="2">
    <citation type="submission" date="2023-10" db="EMBL/GenBank/DDBJ databases">
        <authorList>
            <person name="Han X.F."/>
        </authorList>
    </citation>
    <scope>NUCLEOTIDE SEQUENCE [LARGE SCALE GENOMIC DNA]</scope>
    <source>
        <strain evidence="5 6">KCTC 39840</strain>
    </source>
</reference>
<feature type="domain" description="Tryptophan synthase beta chain-like PALP" evidence="4">
    <location>
        <begin position="21"/>
        <end position="323"/>
    </location>
</feature>
<evidence type="ECO:0000313" key="6">
    <source>
        <dbReference type="Proteomes" id="UP001284601"/>
    </source>
</evidence>
<evidence type="ECO:0000256" key="1">
    <source>
        <dbReference type="ARBA" id="ARBA00001933"/>
    </source>
</evidence>
<dbReference type="InterPro" id="IPR001926">
    <property type="entry name" value="TrpB-like_PALP"/>
</dbReference>
<evidence type="ECO:0000256" key="3">
    <source>
        <dbReference type="ARBA" id="ARBA00023239"/>
    </source>
</evidence>
<evidence type="ECO:0000259" key="4">
    <source>
        <dbReference type="Pfam" id="PF00291"/>
    </source>
</evidence>
<dbReference type="Proteomes" id="UP001284601">
    <property type="component" value="Unassembled WGS sequence"/>
</dbReference>
<comment type="caution">
    <text evidence="5">The sequence shown here is derived from an EMBL/GenBank/DDBJ whole genome shotgun (WGS) entry which is preliminary data.</text>
</comment>
<dbReference type="InterPro" id="IPR050147">
    <property type="entry name" value="Ser/Thr_Dehydratase"/>
</dbReference>